<organism evidence="3 4">
    <name type="scientific">Lysobacter hankyongensis</name>
    <dbReference type="NCBI Taxonomy" id="1176535"/>
    <lineage>
        <taxon>Bacteria</taxon>
        <taxon>Pseudomonadati</taxon>
        <taxon>Pseudomonadota</taxon>
        <taxon>Gammaproteobacteria</taxon>
        <taxon>Lysobacterales</taxon>
        <taxon>Lysobacteraceae</taxon>
        <taxon>Lysobacter</taxon>
    </lineage>
</organism>
<evidence type="ECO:0000313" key="3">
    <source>
        <dbReference type="EMBL" id="GAA4798218.1"/>
    </source>
</evidence>
<evidence type="ECO:0008006" key="5">
    <source>
        <dbReference type="Google" id="ProtNLM"/>
    </source>
</evidence>
<dbReference type="InterPro" id="IPR036280">
    <property type="entry name" value="Multihaem_cyt_sf"/>
</dbReference>
<feature type="chain" id="PRO_5047437153" description="Cytochrome C" evidence="2">
    <location>
        <begin position="29"/>
        <end position="175"/>
    </location>
</feature>
<dbReference type="Pfam" id="PF09626">
    <property type="entry name" value="DHC"/>
    <property type="match status" value="1"/>
</dbReference>
<feature type="region of interest" description="Disordered" evidence="1">
    <location>
        <begin position="156"/>
        <end position="175"/>
    </location>
</feature>
<proteinExistence type="predicted"/>
<feature type="signal peptide" evidence="2">
    <location>
        <begin position="1"/>
        <end position="28"/>
    </location>
</feature>
<gene>
    <name evidence="3" type="ORF">GCM10023307_25330</name>
</gene>
<accession>A0ABP9BNM2</accession>
<dbReference type="InterPro" id="IPR018588">
    <property type="entry name" value="Dihaem_cytochrome-c"/>
</dbReference>
<dbReference type="SUPFAM" id="SSF48695">
    <property type="entry name" value="Multiheme cytochromes"/>
    <property type="match status" value="1"/>
</dbReference>
<evidence type="ECO:0000256" key="1">
    <source>
        <dbReference type="SAM" id="MobiDB-lite"/>
    </source>
</evidence>
<comment type="caution">
    <text evidence="3">The sequence shown here is derived from an EMBL/GenBank/DDBJ whole genome shotgun (WGS) entry which is preliminary data.</text>
</comment>
<keyword evidence="2" id="KW-0732">Signal</keyword>
<keyword evidence="4" id="KW-1185">Reference proteome</keyword>
<dbReference type="Proteomes" id="UP001499959">
    <property type="component" value="Unassembled WGS sequence"/>
</dbReference>
<evidence type="ECO:0000256" key="2">
    <source>
        <dbReference type="SAM" id="SignalP"/>
    </source>
</evidence>
<evidence type="ECO:0000313" key="4">
    <source>
        <dbReference type="Proteomes" id="UP001499959"/>
    </source>
</evidence>
<sequence length="175" mass="18817">MNETRMPTASIYAALALVLALPFAAVRADDDRDEIDARRTPPPAVYIDECGGCHAPYPASGLPAASWRTLMSTLDRHFGSDATLAPAETAVVRDWLLANAGRRAANPSAPLRITRTAWFVHEHDEVPASIWRSREIGSAANCGGCHRGADRGAFSERDVRMPRVATPPSSAGAKR</sequence>
<name>A0ABP9BNM2_9GAMM</name>
<reference evidence="4" key="1">
    <citation type="journal article" date="2019" name="Int. J. Syst. Evol. Microbiol.">
        <title>The Global Catalogue of Microorganisms (GCM) 10K type strain sequencing project: providing services to taxonomists for standard genome sequencing and annotation.</title>
        <authorList>
            <consortium name="The Broad Institute Genomics Platform"/>
            <consortium name="The Broad Institute Genome Sequencing Center for Infectious Disease"/>
            <person name="Wu L."/>
            <person name="Ma J."/>
        </authorList>
    </citation>
    <scope>NUCLEOTIDE SEQUENCE [LARGE SCALE GENOMIC DNA]</scope>
    <source>
        <strain evidence="4">JCM 18204</strain>
    </source>
</reference>
<protein>
    <recommendedName>
        <fullName evidence="5">Cytochrome C</fullName>
    </recommendedName>
</protein>
<dbReference type="EMBL" id="BAABJE010000014">
    <property type="protein sequence ID" value="GAA4798218.1"/>
    <property type="molecule type" value="Genomic_DNA"/>
</dbReference>